<proteinExistence type="predicted"/>
<dbReference type="AlphaFoldDB" id="A0ABD6S4K3"/>
<protein>
    <recommendedName>
        <fullName evidence="3">XRE family transcriptional regulator</fullName>
    </recommendedName>
</protein>
<accession>A0ABD6S4K3</accession>
<comment type="caution">
    <text evidence="1">The sequence shown here is derived from an EMBL/GenBank/DDBJ whole genome shotgun (WGS) entry which is preliminary data.</text>
</comment>
<evidence type="ECO:0000313" key="2">
    <source>
        <dbReference type="Proteomes" id="UP000219897"/>
    </source>
</evidence>
<sequence>MAIRKDELYQLIDRLDRQDEKAAFDFLEFLVQRSKKKPNDWEKIDIADPDHEPLSKQELEQLNNEEGYVSGEDAKREFGLQIDLPISPR</sequence>
<dbReference type="EMBL" id="NTYF01000134">
    <property type="protein sequence ID" value="PER45193.1"/>
    <property type="molecule type" value="Genomic_DNA"/>
</dbReference>
<evidence type="ECO:0000313" key="1">
    <source>
        <dbReference type="EMBL" id="PER45193.1"/>
    </source>
</evidence>
<name>A0ABD6S4K3_BACTU</name>
<gene>
    <name evidence="1" type="ORF">CN495_27380</name>
</gene>
<dbReference type="Proteomes" id="UP000219897">
    <property type="component" value="Unassembled WGS sequence"/>
</dbReference>
<evidence type="ECO:0008006" key="3">
    <source>
        <dbReference type="Google" id="ProtNLM"/>
    </source>
</evidence>
<organism evidence="1 2">
    <name type="scientific">Bacillus thuringiensis</name>
    <dbReference type="NCBI Taxonomy" id="1428"/>
    <lineage>
        <taxon>Bacteria</taxon>
        <taxon>Bacillati</taxon>
        <taxon>Bacillota</taxon>
        <taxon>Bacilli</taxon>
        <taxon>Bacillales</taxon>
        <taxon>Bacillaceae</taxon>
        <taxon>Bacillus</taxon>
        <taxon>Bacillus cereus group</taxon>
    </lineage>
</organism>
<reference evidence="1 2" key="1">
    <citation type="submission" date="2017-09" db="EMBL/GenBank/DDBJ databases">
        <title>Large-scale bioinformatics analysis of Bacillus genomes uncovers conserved roles of natural products in bacterial physiology.</title>
        <authorList>
            <consortium name="Agbiome Team Llc"/>
            <person name="Bleich R.M."/>
            <person name="Kirk G.J."/>
            <person name="Santa Maria K.C."/>
            <person name="Allen S.E."/>
            <person name="Farag S."/>
            <person name="Shank E.A."/>
            <person name="Bowers A."/>
        </authorList>
    </citation>
    <scope>NUCLEOTIDE SEQUENCE [LARGE SCALE GENOMIC DNA]</scope>
    <source>
        <strain evidence="1 2">AFS005140</strain>
    </source>
</reference>
<dbReference type="RefSeq" id="WP_098222846.1">
    <property type="nucleotide sequence ID" value="NZ_NTVJ01000081.1"/>
</dbReference>